<sequence length="16" mass="1731">MKEGGQGKNRASLLQN</sequence>
<reference evidence="1" key="1">
    <citation type="submission" date="2014-11" db="EMBL/GenBank/DDBJ databases">
        <authorList>
            <person name="Amaro Gonzalez C."/>
        </authorList>
    </citation>
    <scope>NUCLEOTIDE SEQUENCE</scope>
</reference>
<evidence type="ECO:0000313" key="1">
    <source>
        <dbReference type="EMBL" id="JAH80813.1"/>
    </source>
</evidence>
<reference evidence="1" key="2">
    <citation type="journal article" date="2015" name="Fish Shellfish Immunol.">
        <title>Early steps in the European eel (Anguilla anguilla)-Vibrio vulnificus interaction in the gills: Role of the RtxA13 toxin.</title>
        <authorList>
            <person name="Callol A."/>
            <person name="Pajuelo D."/>
            <person name="Ebbesson L."/>
            <person name="Teles M."/>
            <person name="MacKenzie S."/>
            <person name="Amaro C."/>
        </authorList>
    </citation>
    <scope>NUCLEOTIDE SEQUENCE</scope>
</reference>
<proteinExistence type="predicted"/>
<name>A0A0E9VU91_ANGAN</name>
<accession>A0A0E9VU91</accession>
<dbReference type="EMBL" id="GBXM01027764">
    <property type="protein sequence ID" value="JAH80813.1"/>
    <property type="molecule type" value="Transcribed_RNA"/>
</dbReference>
<organism evidence="1">
    <name type="scientific">Anguilla anguilla</name>
    <name type="common">European freshwater eel</name>
    <name type="synonym">Muraena anguilla</name>
    <dbReference type="NCBI Taxonomy" id="7936"/>
    <lineage>
        <taxon>Eukaryota</taxon>
        <taxon>Metazoa</taxon>
        <taxon>Chordata</taxon>
        <taxon>Craniata</taxon>
        <taxon>Vertebrata</taxon>
        <taxon>Euteleostomi</taxon>
        <taxon>Actinopterygii</taxon>
        <taxon>Neopterygii</taxon>
        <taxon>Teleostei</taxon>
        <taxon>Anguilliformes</taxon>
        <taxon>Anguillidae</taxon>
        <taxon>Anguilla</taxon>
    </lineage>
</organism>
<dbReference type="AlphaFoldDB" id="A0A0E9VU91"/>
<protein>
    <submittedName>
        <fullName evidence="1">Uncharacterized protein</fullName>
    </submittedName>
</protein>